<keyword evidence="2" id="KW-1185">Reference proteome</keyword>
<gene>
    <name evidence="1" type="ORF">BV25DRAFT_1565307</name>
</gene>
<evidence type="ECO:0000313" key="2">
    <source>
        <dbReference type="Proteomes" id="UP000814140"/>
    </source>
</evidence>
<name>A0ACB8SJF3_9AGAM</name>
<reference evidence="1" key="1">
    <citation type="submission" date="2021-03" db="EMBL/GenBank/DDBJ databases">
        <authorList>
            <consortium name="DOE Joint Genome Institute"/>
            <person name="Ahrendt S."/>
            <person name="Looney B.P."/>
            <person name="Miyauchi S."/>
            <person name="Morin E."/>
            <person name="Drula E."/>
            <person name="Courty P.E."/>
            <person name="Chicoki N."/>
            <person name="Fauchery L."/>
            <person name="Kohler A."/>
            <person name="Kuo A."/>
            <person name="Labutti K."/>
            <person name="Pangilinan J."/>
            <person name="Lipzen A."/>
            <person name="Riley R."/>
            <person name="Andreopoulos W."/>
            <person name="He G."/>
            <person name="Johnson J."/>
            <person name="Barry K.W."/>
            <person name="Grigoriev I.V."/>
            <person name="Nagy L."/>
            <person name="Hibbett D."/>
            <person name="Henrissat B."/>
            <person name="Matheny P.B."/>
            <person name="Labbe J."/>
            <person name="Martin F."/>
        </authorList>
    </citation>
    <scope>NUCLEOTIDE SEQUENCE</scope>
    <source>
        <strain evidence="1">HHB10654</strain>
    </source>
</reference>
<sequence length="318" mass="35027">MSGETAQAIVTTSDSSQAGRSIIGAAGLPLDEDLYNLDDVESSFFKQQTGIQDDAELKAHLLAVQKEAYAIHPYSCIRRFSWAKLKISRLFPYPELLKLGKERDGAIFLDIGCCFGNDARKAIADGYPAQNVVASDLHQAFWDLGHKLFKTTPETDPLTFIAGDVFDPSNLETIPAFTLASPPTTATPQLSTLRSLNPLRGHVSAIHASAFFHLFQEDDQRRLAFALASLLSPEPGSMIFGQHASRPEKGQGDVTKARTSMFNHSPESWAELWDGDVFEKGTVRVETQLVQLSGEEVLKTWKSPSHAVYVLNYSVTRL</sequence>
<evidence type="ECO:0000313" key="1">
    <source>
        <dbReference type="EMBL" id="KAI0056578.1"/>
    </source>
</evidence>
<dbReference type="Proteomes" id="UP000814140">
    <property type="component" value="Unassembled WGS sequence"/>
</dbReference>
<proteinExistence type="predicted"/>
<reference evidence="1" key="2">
    <citation type="journal article" date="2022" name="New Phytol.">
        <title>Evolutionary transition to the ectomycorrhizal habit in the genomes of a hyperdiverse lineage of mushroom-forming fungi.</title>
        <authorList>
            <person name="Looney B."/>
            <person name="Miyauchi S."/>
            <person name="Morin E."/>
            <person name="Drula E."/>
            <person name="Courty P.E."/>
            <person name="Kohler A."/>
            <person name="Kuo A."/>
            <person name="LaButti K."/>
            <person name="Pangilinan J."/>
            <person name="Lipzen A."/>
            <person name="Riley R."/>
            <person name="Andreopoulos W."/>
            <person name="He G."/>
            <person name="Johnson J."/>
            <person name="Nolan M."/>
            <person name="Tritt A."/>
            <person name="Barry K.W."/>
            <person name="Grigoriev I.V."/>
            <person name="Nagy L.G."/>
            <person name="Hibbett D."/>
            <person name="Henrissat B."/>
            <person name="Matheny P.B."/>
            <person name="Labbe J."/>
            <person name="Martin F.M."/>
        </authorList>
    </citation>
    <scope>NUCLEOTIDE SEQUENCE</scope>
    <source>
        <strain evidence="1">HHB10654</strain>
    </source>
</reference>
<accession>A0ACB8SJF3</accession>
<organism evidence="1 2">
    <name type="scientific">Artomyces pyxidatus</name>
    <dbReference type="NCBI Taxonomy" id="48021"/>
    <lineage>
        <taxon>Eukaryota</taxon>
        <taxon>Fungi</taxon>
        <taxon>Dikarya</taxon>
        <taxon>Basidiomycota</taxon>
        <taxon>Agaricomycotina</taxon>
        <taxon>Agaricomycetes</taxon>
        <taxon>Russulales</taxon>
        <taxon>Auriscalpiaceae</taxon>
        <taxon>Artomyces</taxon>
    </lineage>
</organism>
<comment type="caution">
    <text evidence="1">The sequence shown here is derived from an EMBL/GenBank/DDBJ whole genome shotgun (WGS) entry which is preliminary data.</text>
</comment>
<dbReference type="EMBL" id="MU277262">
    <property type="protein sequence ID" value="KAI0056578.1"/>
    <property type="molecule type" value="Genomic_DNA"/>
</dbReference>
<protein>
    <submittedName>
        <fullName evidence="1">Uncharacterized protein</fullName>
    </submittedName>
</protein>